<dbReference type="InterPro" id="IPR015943">
    <property type="entry name" value="WD40/YVTN_repeat-like_dom_sf"/>
</dbReference>
<dbReference type="PROSITE" id="PS50082">
    <property type="entry name" value="WD_REPEATS_2"/>
    <property type="match status" value="6"/>
</dbReference>
<feature type="repeat" description="WD" evidence="3">
    <location>
        <begin position="578"/>
        <end position="620"/>
    </location>
</feature>
<evidence type="ECO:0000256" key="1">
    <source>
        <dbReference type="ARBA" id="ARBA00022574"/>
    </source>
</evidence>
<keyword evidence="2" id="KW-0677">Repeat</keyword>
<evidence type="ECO:0000256" key="3">
    <source>
        <dbReference type="PROSITE-ProRule" id="PRU00221"/>
    </source>
</evidence>
<comment type="caution">
    <text evidence="6">The sequence shown here is derived from an EMBL/GenBank/DDBJ whole genome shotgun (WGS) entry which is preliminary data.</text>
</comment>
<gene>
    <name evidence="6" type="ORF">HOLleu_30545</name>
</gene>
<dbReference type="InterPro" id="IPR019775">
    <property type="entry name" value="WD40_repeat_CS"/>
</dbReference>
<evidence type="ECO:0000256" key="2">
    <source>
        <dbReference type="ARBA" id="ARBA00022737"/>
    </source>
</evidence>
<feature type="repeat" description="WD" evidence="3">
    <location>
        <begin position="55"/>
        <end position="97"/>
    </location>
</feature>
<sequence>MTSMKQIGLLAAGCQPWNRDVCAANGNRFAYCATLAIYIYQMDKNYNEFKLHSIMSEHKKSITAISWHPTNPDLFASAGTDSKIFVWNVAEQQCISKLERTKVISPSCIGWCTHDHEAVAYISGRGPLYMWKCDGSNQVIPHKDAQGFISNVTLFRWHHRKLGKMVFGHEDGSLSFCNTGARSVRHVLHPINLENEEDDPVIALEWDPLSTDYLIAVNEKYGTRLVDSESRTCLMTFVNPSVATSICTLAWVPSAPGMFVTGDAHVGVLRLWSVSKSSPILSIKLKNTGFHALCVLNTSSESDVTPNSILPATSTSQSSPLSGGSKTYQSYALPPGHAVCTFQDGGVGLYDFRKRRWDFLRELGHIETIFDCKFKPDNPDLLATASFDGTMKVWDVNSLTAVNSSPGNEGIIYSLSWAPADLNCIAAGTSRNGVFIWDLNKGKTIRRFNEHAKASIFSVAWNQKDSRRIASCAADSFCIVREVDGKILQKYRHPGSVFGCDWSPNNKDMLATGCEDGIVRVYYIATSSEQPLKTFRGHAAKVFHVKWSPLRDGILCSGSDDGTIRIWDYTQDSCVNILVGHTGHVRGLLWNPEIPYLLMSGSWDYTIRVWDVRDGACVDKVLDHGADVYGLTTHPQRPFVVASCSRDSTVRIWSLSSLFSTIQIRILADKPLQEVVAPTDHALAVTTVHVMSGRVSRDLKQRVECFRGNVNRQIILKWFSELFSPPSGLRNLWELVSVLNGMDDAMLSETYSKGIMHVKHLMKFKSSEAQQFEMAKVKKIGGKSREDRLREGANLQIKLGNIQRYCEIMVELEEWEKALSVAPAVSLKYWKQLSERYAKFLSSQGFSECVPHHLAIGNLKEIVDFFISHGQHDDAILVSQMACEGGPERDNKDLIKSVRNVEIPTGDRNGIELPRKEHLRLLHHASERLADRHFQEGSPVIAACCHLANGDVKKALSKLIRGNELELAICIGRSLECYRAEAQSLITMATELLARRCEKLGKWELAVDLLRTVPDNEQYLVQTCARCSGSVAEINHLHEKAGLPTVEECQKRAEALKSQNIEEAVKFYLLSSTPEVALEIGLPYVKSKIQDGNWKSDDILQLVKMMSCTRTDKIMQQSCTKVRTELITLSAYVGALEAIRRGYITVVPALYSLAKHLCSKDDVDLPFSANEINLEMEAWSAVMQHKMSKNTELPENTIVDPPTSRQLSLYESILQRAGENTSDLEQGLDMATGSHLPTHSDIHLSLFSKRRIQGPAFFLEDATSVVSYNDALMWAKVNLFSPLATGVLINPF</sequence>
<dbReference type="Proteomes" id="UP001152320">
    <property type="component" value="Chromosome 15"/>
</dbReference>
<dbReference type="InterPro" id="IPR056421">
    <property type="entry name" value="TPR_GEMI5"/>
</dbReference>
<protein>
    <submittedName>
        <fullName evidence="6">WD repeat-containing protein 17</fullName>
    </submittedName>
</protein>
<dbReference type="PANTHER" id="PTHR44464">
    <property type="entry name" value="WD REPEAT-CONTAINING PROTEIN 17"/>
    <property type="match status" value="1"/>
</dbReference>
<dbReference type="InterPro" id="IPR020472">
    <property type="entry name" value="WD40_PAC1"/>
</dbReference>
<feature type="compositionally biased region" description="Low complexity" evidence="4">
    <location>
        <begin position="310"/>
        <end position="325"/>
    </location>
</feature>
<feature type="domain" description="Gem-associated protein 5 TPR" evidence="5">
    <location>
        <begin position="788"/>
        <end position="882"/>
    </location>
</feature>
<feature type="repeat" description="WD" evidence="3">
    <location>
        <begin position="405"/>
        <end position="447"/>
    </location>
</feature>
<dbReference type="CDD" id="cd00200">
    <property type="entry name" value="WD40"/>
    <property type="match status" value="1"/>
</dbReference>
<name>A0A9Q1BKR0_HOLLE</name>
<organism evidence="6 7">
    <name type="scientific">Holothuria leucospilota</name>
    <name type="common">Black long sea cucumber</name>
    <name type="synonym">Mertensiothuria leucospilota</name>
    <dbReference type="NCBI Taxonomy" id="206669"/>
    <lineage>
        <taxon>Eukaryota</taxon>
        <taxon>Metazoa</taxon>
        <taxon>Echinodermata</taxon>
        <taxon>Eleutherozoa</taxon>
        <taxon>Echinozoa</taxon>
        <taxon>Holothuroidea</taxon>
        <taxon>Aspidochirotacea</taxon>
        <taxon>Aspidochirotida</taxon>
        <taxon>Holothuriidae</taxon>
        <taxon>Holothuria</taxon>
    </lineage>
</organism>
<accession>A0A9Q1BKR0</accession>
<keyword evidence="1 3" id="KW-0853">WD repeat</keyword>
<dbReference type="Gene3D" id="2.130.10.10">
    <property type="entry name" value="YVTN repeat-like/Quinoprotein amine dehydrogenase"/>
    <property type="match status" value="4"/>
</dbReference>
<feature type="repeat" description="WD" evidence="3">
    <location>
        <begin position="362"/>
        <end position="404"/>
    </location>
</feature>
<feature type="repeat" description="WD" evidence="3">
    <location>
        <begin position="621"/>
        <end position="657"/>
    </location>
</feature>
<reference evidence="6" key="1">
    <citation type="submission" date="2021-10" db="EMBL/GenBank/DDBJ databases">
        <title>Tropical sea cucumber genome reveals ecological adaptation and Cuvierian tubules defense mechanism.</title>
        <authorList>
            <person name="Chen T."/>
        </authorList>
    </citation>
    <scope>NUCLEOTIDE SEQUENCE</scope>
    <source>
        <strain evidence="6">Nanhai2018</strain>
        <tissue evidence="6">Muscle</tissue>
    </source>
</reference>
<dbReference type="InterPro" id="IPR001680">
    <property type="entry name" value="WD40_rpt"/>
</dbReference>
<dbReference type="SUPFAM" id="SSF50978">
    <property type="entry name" value="WD40 repeat-like"/>
    <property type="match status" value="2"/>
</dbReference>
<feature type="repeat" description="WD" evidence="3">
    <location>
        <begin position="535"/>
        <end position="577"/>
    </location>
</feature>
<evidence type="ECO:0000256" key="4">
    <source>
        <dbReference type="SAM" id="MobiDB-lite"/>
    </source>
</evidence>
<dbReference type="EMBL" id="JAIZAY010000015">
    <property type="protein sequence ID" value="KAJ8028341.1"/>
    <property type="molecule type" value="Genomic_DNA"/>
</dbReference>
<evidence type="ECO:0000313" key="7">
    <source>
        <dbReference type="Proteomes" id="UP001152320"/>
    </source>
</evidence>
<dbReference type="PRINTS" id="PR00320">
    <property type="entry name" value="GPROTEINBRPT"/>
</dbReference>
<evidence type="ECO:0000313" key="6">
    <source>
        <dbReference type="EMBL" id="KAJ8028341.1"/>
    </source>
</evidence>
<dbReference type="Pfam" id="PF00400">
    <property type="entry name" value="WD40"/>
    <property type="match status" value="6"/>
</dbReference>
<proteinExistence type="predicted"/>
<dbReference type="PROSITE" id="PS00678">
    <property type="entry name" value="WD_REPEATS_1"/>
    <property type="match status" value="2"/>
</dbReference>
<dbReference type="PANTHER" id="PTHR44464:SF1">
    <property type="entry name" value="WD REPEAT-CONTAINING PROTEIN 17"/>
    <property type="match status" value="1"/>
</dbReference>
<dbReference type="InterPro" id="IPR036322">
    <property type="entry name" value="WD40_repeat_dom_sf"/>
</dbReference>
<dbReference type="Pfam" id="PF23774">
    <property type="entry name" value="TPR_GEMI5"/>
    <property type="match status" value="1"/>
</dbReference>
<dbReference type="PROSITE" id="PS50294">
    <property type="entry name" value="WD_REPEATS_REGION"/>
    <property type="match status" value="4"/>
</dbReference>
<dbReference type="OrthoDB" id="2161379at2759"/>
<dbReference type="SMART" id="SM00320">
    <property type="entry name" value="WD40"/>
    <property type="match status" value="9"/>
</dbReference>
<keyword evidence="7" id="KW-1185">Reference proteome</keyword>
<feature type="region of interest" description="Disordered" evidence="4">
    <location>
        <begin position="301"/>
        <end position="327"/>
    </location>
</feature>
<evidence type="ECO:0000259" key="5">
    <source>
        <dbReference type="Pfam" id="PF23774"/>
    </source>
</evidence>